<sequence>MNEWLVAYGAYLAYCEALILLPKSNATLHRARTDPSATHAGPVAAAEPPSTRGTALYRSLVPPSATPEQHREQRSSAMPDQNRGRRQPESHARFGPMAGVVLQS</sequence>
<evidence type="ECO:0000256" key="1">
    <source>
        <dbReference type="SAM" id="MobiDB-lite"/>
    </source>
</evidence>
<dbReference type="GeneID" id="300573567"/>
<feature type="region of interest" description="Disordered" evidence="1">
    <location>
        <begin position="30"/>
        <end position="104"/>
    </location>
</feature>
<reference evidence="2 3" key="1">
    <citation type="submission" date="2018-01" db="EMBL/GenBank/DDBJ databases">
        <title>Genome characterization of the sugarcane-associated fungus Trichoderma ghanense CCMA-1212 and their application in lignocelulose bioconversion.</title>
        <authorList>
            <person name="Steindorff A.S."/>
            <person name="Mendes T.D."/>
            <person name="Vilela E.S.D."/>
            <person name="Rodrigues D.S."/>
            <person name="Formighieri E.F."/>
            <person name="Melo I.S."/>
            <person name="Favaro L.C.L."/>
        </authorList>
    </citation>
    <scope>NUCLEOTIDE SEQUENCE [LARGE SCALE GENOMIC DNA]</scope>
    <source>
        <strain evidence="2 3">CCMA-1212</strain>
    </source>
</reference>
<keyword evidence="3" id="KW-1185">Reference proteome</keyword>
<dbReference type="RefSeq" id="XP_073562101.1">
    <property type="nucleotide sequence ID" value="XM_073699117.1"/>
</dbReference>
<comment type="caution">
    <text evidence="2">The sequence shown here is derived from an EMBL/GenBank/DDBJ whole genome shotgun (WGS) entry which is preliminary data.</text>
</comment>
<dbReference type="Proteomes" id="UP001642720">
    <property type="component" value="Unassembled WGS sequence"/>
</dbReference>
<accession>A0ABY2HC50</accession>
<organism evidence="2 3">
    <name type="scientific">Trichoderma ghanense</name>
    <dbReference type="NCBI Taxonomy" id="65468"/>
    <lineage>
        <taxon>Eukaryota</taxon>
        <taxon>Fungi</taxon>
        <taxon>Dikarya</taxon>
        <taxon>Ascomycota</taxon>
        <taxon>Pezizomycotina</taxon>
        <taxon>Sordariomycetes</taxon>
        <taxon>Hypocreomycetidae</taxon>
        <taxon>Hypocreales</taxon>
        <taxon>Hypocreaceae</taxon>
        <taxon>Trichoderma</taxon>
    </lineage>
</organism>
<feature type="compositionally biased region" description="Basic and acidic residues" evidence="1">
    <location>
        <begin position="82"/>
        <end position="92"/>
    </location>
</feature>
<dbReference type="EMBL" id="PPTA01000002">
    <property type="protein sequence ID" value="TFB05900.1"/>
    <property type="molecule type" value="Genomic_DNA"/>
</dbReference>
<evidence type="ECO:0000313" key="3">
    <source>
        <dbReference type="Proteomes" id="UP001642720"/>
    </source>
</evidence>
<protein>
    <submittedName>
        <fullName evidence="2">Uncharacterized protein</fullName>
    </submittedName>
</protein>
<name>A0ABY2HC50_9HYPO</name>
<proteinExistence type="predicted"/>
<evidence type="ECO:0000313" key="2">
    <source>
        <dbReference type="EMBL" id="TFB05900.1"/>
    </source>
</evidence>
<gene>
    <name evidence="2" type="ORF">CCMA1212_001699</name>
</gene>